<dbReference type="PROSITE" id="PS50896">
    <property type="entry name" value="LISH"/>
    <property type="match status" value="1"/>
</dbReference>
<feature type="repeat" description="WD" evidence="12">
    <location>
        <begin position="104"/>
        <end position="145"/>
    </location>
</feature>
<sequence length="436" mass="48412">MSLLSERQREDLHKSMLDYLHANNYTSAFNALKADAGTQYTPDPKAKYAGLLEKKWTSVIRLQKKIMDLENRNAALQEELSLSPAKRAASQNDWVPRAPAAHVLTGHRSPVTRVAFHPQYSIIASASEDATVKIWDWETGEFERTLKGHTKAIMDVEFDHKGHLLVTCSSDLFIKIWDSQNEWKNTKTFPGHDHSVSAVRFMPGDQFIVSASRDRTIRVFDIASTHLVRTISGHAEWVRCVVPSDDGRLLASGSKDHTVRIWDAQTGESKLELRDHEHDVEVVAFAPIAAYAAIRELSGIPNTDRTKRPGLYLASGARDKTIKLWDTQSGQMLRNLPGHDNWVRALAFHPSGKYLLSASDDKTIRVWELSTGRCMKTVDAHNHFVTTLAWGRQPTSGGPAAPVNGTGEGASTAEPGKLVNVVATGSVDQTVKIWLP</sequence>
<dbReference type="InterPro" id="IPR001680">
    <property type="entry name" value="WD40_rpt"/>
</dbReference>
<dbReference type="InterPro" id="IPR019775">
    <property type="entry name" value="WD40_repeat_CS"/>
</dbReference>
<keyword evidence="4 11" id="KW-0132">Cell division</keyword>
<keyword evidence="2 11" id="KW-0963">Cytoplasm</keyword>
<dbReference type="InterPro" id="IPR006594">
    <property type="entry name" value="LisH"/>
</dbReference>
<feature type="repeat" description="WD" evidence="12">
    <location>
        <begin position="312"/>
        <end position="335"/>
    </location>
</feature>
<evidence type="ECO:0000256" key="8">
    <source>
        <dbReference type="ARBA" id="ARBA00023054"/>
    </source>
</evidence>
<dbReference type="SUPFAM" id="SSF109925">
    <property type="entry name" value="Lissencephaly-1 protein (Lis-1, PAF-AH alpha) N-terminal domain"/>
    <property type="match status" value="1"/>
</dbReference>
<comment type="caution">
    <text evidence="15">The sequence shown here is derived from an EMBL/GenBank/DDBJ whole genome shotgun (WGS) entry which is preliminary data.</text>
</comment>
<keyword evidence="7 11" id="KW-0498">Mitosis</keyword>
<evidence type="ECO:0000313" key="16">
    <source>
        <dbReference type="Proteomes" id="UP000565441"/>
    </source>
</evidence>
<dbReference type="GO" id="GO:0005737">
    <property type="term" value="C:cytoplasm"/>
    <property type="evidence" value="ECO:0007669"/>
    <property type="project" value="UniProtKB-UniRule"/>
</dbReference>
<comment type="domain">
    <text evidence="11">Dimerization mediated by the LisH domain may be required to activate dynein.</text>
</comment>
<dbReference type="InterPro" id="IPR015943">
    <property type="entry name" value="WD40/YVTN_repeat-like_dom_sf"/>
</dbReference>
<dbReference type="Gene3D" id="2.130.10.10">
    <property type="entry name" value="YVTN repeat-like/Quinoprotein amine dehydrogenase"/>
    <property type="match status" value="1"/>
</dbReference>
<dbReference type="GO" id="GO:0000132">
    <property type="term" value="P:establishment of mitotic spindle orientation"/>
    <property type="evidence" value="ECO:0007669"/>
    <property type="project" value="UniProtKB-UniRule"/>
</dbReference>
<feature type="repeat" description="WD" evidence="12">
    <location>
        <begin position="231"/>
        <end position="272"/>
    </location>
</feature>
<protein>
    <recommendedName>
        <fullName evidence="11">Nuclear distribution protein PAC1</fullName>
    </recommendedName>
    <alternativeName>
        <fullName evidence="11">Lissencephaly-1 homolog</fullName>
        <shortName evidence="11">LIS-1</shortName>
    </alternativeName>
    <alternativeName>
        <fullName evidence="11">nudF homolog</fullName>
    </alternativeName>
</protein>
<dbReference type="PROSITE" id="PS50294">
    <property type="entry name" value="WD_REPEATS_REGION"/>
    <property type="match status" value="5"/>
</dbReference>
<dbReference type="PANTHER" id="PTHR19879">
    <property type="entry name" value="TRANSCRIPTION INITIATION FACTOR TFIID"/>
    <property type="match status" value="1"/>
</dbReference>
<comment type="subcellular location">
    <subcellularLocation>
        <location evidence="11">Cytoplasm</location>
        <location evidence="11">Cytoskeleton</location>
    </subcellularLocation>
    <subcellularLocation>
        <location evidence="11">Cytoplasm</location>
        <location evidence="11">Cytoskeleton</location>
        <location evidence="11">Spindle pole</location>
    </subcellularLocation>
    <text evidence="11">Localizes to the plus ends of microtubules at the hyphal tip and the mitotic spindle poles.</text>
</comment>
<dbReference type="SUPFAM" id="SSF50978">
    <property type="entry name" value="WD40 repeat-like"/>
    <property type="match status" value="1"/>
</dbReference>
<dbReference type="InterPro" id="IPR036322">
    <property type="entry name" value="WD40_repeat_dom_sf"/>
</dbReference>
<feature type="repeat" description="WD" evidence="12">
    <location>
        <begin position="189"/>
        <end position="230"/>
    </location>
</feature>
<dbReference type="InterPro" id="IPR056795">
    <property type="entry name" value="PAC1-like_LisH-like_dom"/>
</dbReference>
<keyword evidence="9 11" id="KW-0206">Cytoskeleton</keyword>
<dbReference type="GO" id="GO:0051012">
    <property type="term" value="P:microtubule sliding"/>
    <property type="evidence" value="ECO:0007669"/>
    <property type="project" value="UniProtKB-UniRule"/>
</dbReference>
<keyword evidence="5 11" id="KW-0493">Microtubule</keyword>
<dbReference type="Pfam" id="PF24951">
    <property type="entry name" value="LisH_PAC1"/>
    <property type="match status" value="1"/>
</dbReference>
<dbReference type="FunFam" id="2.130.10.10:FF:000342">
    <property type="entry name" value="Nuclear distribution protein PAC1"/>
    <property type="match status" value="1"/>
</dbReference>
<feature type="repeat" description="WD" evidence="12">
    <location>
        <begin position="146"/>
        <end position="178"/>
    </location>
</feature>
<dbReference type="InterPro" id="IPR020472">
    <property type="entry name" value="WD40_PAC1"/>
</dbReference>
<dbReference type="Pfam" id="PF00400">
    <property type="entry name" value="WD40"/>
    <property type="match status" value="6"/>
</dbReference>
<dbReference type="GO" id="GO:0051301">
    <property type="term" value="P:cell division"/>
    <property type="evidence" value="ECO:0007669"/>
    <property type="project" value="UniProtKB-KW"/>
</dbReference>
<evidence type="ECO:0000256" key="12">
    <source>
        <dbReference type="PROSITE-ProRule" id="PRU00221"/>
    </source>
</evidence>
<dbReference type="CDD" id="cd00200">
    <property type="entry name" value="WD40"/>
    <property type="match status" value="1"/>
</dbReference>
<evidence type="ECO:0000259" key="14">
    <source>
        <dbReference type="Pfam" id="PF24951"/>
    </source>
</evidence>
<dbReference type="HAMAP" id="MF_03141">
    <property type="entry name" value="lis1"/>
    <property type="match status" value="1"/>
</dbReference>
<dbReference type="SMART" id="SM00320">
    <property type="entry name" value="WD40"/>
    <property type="match status" value="7"/>
</dbReference>
<keyword evidence="1 11" id="KW-0813">Transport</keyword>
<gene>
    <name evidence="11" type="primary">PAC1</name>
    <name evidence="11" type="synonym">LIS1</name>
    <name evidence="15" type="ORF">D9615_004094</name>
</gene>
<dbReference type="GO" id="GO:0005874">
    <property type="term" value="C:microtubule"/>
    <property type="evidence" value="ECO:0007669"/>
    <property type="project" value="UniProtKB-KW"/>
</dbReference>
<dbReference type="GO" id="GO:0005875">
    <property type="term" value="C:microtubule associated complex"/>
    <property type="evidence" value="ECO:0007669"/>
    <property type="project" value="UniProtKB-UniRule"/>
</dbReference>
<dbReference type="PIRSF" id="PIRSF037647">
    <property type="entry name" value="Dynein_regulator_Lis1"/>
    <property type="match status" value="1"/>
</dbReference>
<evidence type="ECO:0000256" key="11">
    <source>
        <dbReference type="HAMAP-Rule" id="MF_03141"/>
    </source>
</evidence>
<evidence type="ECO:0000256" key="3">
    <source>
        <dbReference type="ARBA" id="ARBA00022574"/>
    </source>
</evidence>
<feature type="repeat" description="WD" evidence="12">
    <location>
        <begin position="336"/>
        <end position="377"/>
    </location>
</feature>
<dbReference type="InterPro" id="IPR037190">
    <property type="entry name" value="LIS1_N"/>
</dbReference>
<evidence type="ECO:0000256" key="6">
    <source>
        <dbReference type="ARBA" id="ARBA00022737"/>
    </source>
</evidence>
<evidence type="ECO:0000256" key="1">
    <source>
        <dbReference type="ARBA" id="ARBA00022448"/>
    </source>
</evidence>
<dbReference type="PROSITE" id="PS50082">
    <property type="entry name" value="WD_REPEATS_2"/>
    <property type="match status" value="6"/>
</dbReference>
<keyword evidence="16" id="KW-1185">Reference proteome</keyword>
<dbReference type="OrthoDB" id="10264588at2759"/>
<comment type="function">
    <text evidence="11">Positively regulates the activity of the minus-end directed microtubule motor protein dynein. May enhance dynein-mediated microtubule sliding by targeting dynein to the microtubule plus end. Required for nuclear migration during vegetative growth as well as development. Required for retrograde early endosome (EE) transport from the hyphal tip. Required for localization of dynein to the mitotic spindle poles. Recruits additional proteins to the dynein complex at SPBs.</text>
</comment>
<comment type="subunit">
    <text evidence="11">Self-associates. Interacts with NDL1 and dynein.</text>
</comment>
<dbReference type="EMBL" id="JAACJP010000012">
    <property type="protein sequence ID" value="KAF5380970.1"/>
    <property type="molecule type" value="Genomic_DNA"/>
</dbReference>
<feature type="domain" description="PAC1-like LisH-like dimerisation" evidence="14">
    <location>
        <begin position="6"/>
        <end position="40"/>
    </location>
</feature>
<reference evidence="15 16" key="1">
    <citation type="journal article" date="2020" name="ISME J.">
        <title>Uncovering the hidden diversity of litter-decomposition mechanisms in mushroom-forming fungi.</title>
        <authorList>
            <person name="Floudas D."/>
            <person name="Bentzer J."/>
            <person name="Ahren D."/>
            <person name="Johansson T."/>
            <person name="Persson P."/>
            <person name="Tunlid A."/>
        </authorList>
    </citation>
    <scope>NUCLEOTIDE SEQUENCE [LARGE SCALE GENOMIC DNA]</scope>
    <source>
        <strain evidence="15 16">CBS 661.87</strain>
    </source>
</reference>
<evidence type="ECO:0000256" key="9">
    <source>
        <dbReference type="ARBA" id="ARBA00023212"/>
    </source>
</evidence>
<dbReference type="PRINTS" id="PR00320">
    <property type="entry name" value="GPROTEINBRPT"/>
</dbReference>
<evidence type="ECO:0000256" key="7">
    <source>
        <dbReference type="ARBA" id="ARBA00022776"/>
    </source>
</evidence>
<keyword evidence="8 11" id="KW-0175">Coiled coil</keyword>
<evidence type="ECO:0000313" key="15">
    <source>
        <dbReference type="EMBL" id="KAF5380970.1"/>
    </source>
</evidence>
<dbReference type="Proteomes" id="UP000565441">
    <property type="component" value="Unassembled WGS sequence"/>
</dbReference>
<evidence type="ECO:0000256" key="13">
    <source>
        <dbReference type="SAM" id="MobiDB-lite"/>
    </source>
</evidence>
<dbReference type="PANTHER" id="PTHR19879:SF9">
    <property type="entry name" value="TRANSCRIPTION INITIATION FACTOR TFIID SUBUNIT 5"/>
    <property type="match status" value="1"/>
</dbReference>
<dbReference type="PROSITE" id="PS00678">
    <property type="entry name" value="WD_REPEATS_1"/>
    <property type="match status" value="3"/>
</dbReference>
<dbReference type="GO" id="GO:0007154">
    <property type="term" value="P:cell communication"/>
    <property type="evidence" value="ECO:0007669"/>
    <property type="project" value="UniProtKB-ARBA"/>
</dbReference>
<dbReference type="GO" id="GO:0070840">
    <property type="term" value="F:dynein complex binding"/>
    <property type="evidence" value="ECO:0007669"/>
    <property type="project" value="UniProtKB-UniRule"/>
</dbReference>
<dbReference type="GO" id="GO:0000922">
    <property type="term" value="C:spindle pole"/>
    <property type="evidence" value="ECO:0007669"/>
    <property type="project" value="UniProtKB-SubCell"/>
</dbReference>
<comment type="similarity">
    <text evidence="11">Belongs to the WD repeat LIS1/nudF family.</text>
</comment>
<evidence type="ECO:0000256" key="5">
    <source>
        <dbReference type="ARBA" id="ARBA00022701"/>
    </source>
</evidence>
<name>A0A8H5HDF9_9AGAR</name>
<dbReference type="AlphaFoldDB" id="A0A8H5HDF9"/>
<keyword evidence="6" id="KW-0677">Repeat</keyword>
<dbReference type="GO" id="GO:0023052">
    <property type="term" value="P:signaling"/>
    <property type="evidence" value="ECO:0007669"/>
    <property type="project" value="UniProtKB-ARBA"/>
</dbReference>
<organism evidence="15 16">
    <name type="scientific">Tricholomella constricta</name>
    <dbReference type="NCBI Taxonomy" id="117010"/>
    <lineage>
        <taxon>Eukaryota</taxon>
        <taxon>Fungi</taxon>
        <taxon>Dikarya</taxon>
        <taxon>Basidiomycota</taxon>
        <taxon>Agaricomycotina</taxon>
        <taxon>Agaricomycetes</taxon>
        <taxon>Agaricomycetidae</taxon>
        <taxon>Agaricales</taxon>
        <taxon>Tricholomatineae</taxon>
        <taxon>Lyophyllaceae</taxon>
        <taxon>Tricholomella</taxon>
    </lineage>
</organism>
<keyword evidence="10 11" id="KW-0131">Cell cycle</keyword>
<accession>A0A8H5HDF9</accession>
<evidence type="ECO:0000256" key="4">
    <source>
        <dbReference type="ARBA" id="ARBA00022618"/>
    </source>
</evidence>
<evidence type="ECO:0000256" key="2">
    <source>
        <dbReference type="ARBA" id="ARBA00022490"/>
    </source>
</evidence>
<keyword evidence="3 12" id="KW-0853">WD repeat</keyword>
<dbReference type="InterPro" id="IPR017252">
    <property type="entry name" value="Dynein_regulator_LIS1"/>
</dbReference>
<dbReference type="Gene3D" id="1.20.960.30">
    <property type="match status" value="1"/>
</dbReference>
<evidence type="ECO:0000256" key="10">
    <source>
        <dbReference type="ARBA" id="ARBA00023306"/>
    </source>
</evidence>
<dbReference type="FunFam" id="1.20.960.30:FF:000002">
    <property type="entry name" value="Platelet-activating factor acetylhydrolase ib"/>
    <property type="match status" value="1"/>
</dbReference>
<proteinExistence type="inferred from homology"/>
<feature type="region of interest" description="Disordered" evidence="13">
    <location>
        <begin position="390"/>
        <end position="412"/>
    </location>
</feature>